<feature type="transmembrane region" description="Helical" evidence="1">
    <location>
        <begin position="21"/>
        <end position="39"/>
    </location>
</feature>
<dbReference type="RefSeq" id="WP_200282136.1">
    <property type="nucleotide sequence ID" value="NZ_JAENII010000014.1"/>
</dbReference>
<dbReference type="Proteomes" id="UP000658278">
    <property type="component" value="Unassembled WGS sequence"/>
</dbReference>
<feature type="transmembrane region" description="Helical" evidence="1">
    <location>
        <begin position="104"/>
        <end position="128"/>
    </location>
</feature>
<dbReference type="EMBL" id="JAENII010000014">
    <property type="protein sequence ID" value="MBK1828515.1"/>
    <property type="molecule type" value="Genomic_DNA"/>
</dbReference>
<protein>
    <submittedName>
        <fullName evidence="2">Uncharacterized protein</fullName>
    </submittedName>
</protein>
<accession>A0A934VHC5</accession>
<keyword evidence="3" id="KW-1185">Reference proteome</keyword>
<sequence>MTVDGAPAPWWRSLINEKRSVVYGLTFGIWGLVFFYCALHDQYLVRLAPEHFTVYHPELWGIENESLLALAWAFRASIGPGILLGLAATFVGRGGRLPKMPLKPMFAAVATGLVITECCGLAAGAYSWFTGRTVYPEIIYPELTRPLITSQSIQLTCYLIGGVVGVVFLIWIRRWRRRAENPA</sequence>
<proteinExistence type="predicted"/>
<name>A0A934VHC5_9BACT</name>
<reference evidence="2" key="1">
    <citation type="submission" date="2021-01" db="EMBL/GenBank/DDBJ databases">
        <title>Modified the classification status of verrucomicrobia.</title>
        <authorList>
            <person name="Feng X."/>
        </authorList>
    </citation>
    <scope>NUCLEOTIDE SEQUENCE</scope>
    <source>
        <strain evidence="2">KCTC 22201</strain>
    </source>
</reference>
<keyword evidence="1" id="KW-0472">Membrane</keyword>
<evidence type="ECO:0000313" key="3">
    <source>
        <dbReference type="Proteomes" id="UP000658278"/>
    </source>
</evidence>
<comment type="caution">
    <text evidence="2">The sequence shown here is derived from an EMBL/GenBank/DDBJ whole genome shotgun (WGS) entry which is preliminary data.</text>
</comment>
<keyword evidence="1" id="KW-0812">Transmembrane</keyword>
<organism evidence="2 3">
    <name type="scientific">Haloferula rosea</name>
    <dbReference type="NCBI Taxonomy" id="490093"/>
    <lineage>
        <taxon>Bacteria</taxon>
        <taxon>Pseudomonadati</taxon>
        <taxon>Verrucomicrobiota</taxon>
        <taxon>Verrucomicrobiia</taxon>
        <taxon>Verrucomicrobiales</taxon>
        <taxon>Verrucomicrobiaceae</taxon>
        <taxon>Haloferula</taxon>
    </lineage>
</organism>
<feature type="transmembrane region" description="Helical" evidence="1">
    <location>
        <begin position="148"/>
        <end position="172"/>
    </location>
</feature>
<evidence type="ECO:0000256" key="1">
    <source>
        <dbReference type="SAM" id="Phobius"/>
    </source>
</evidence>
<feature type="transmembrane region" description="Helical" evidence="1">
    <location>
        <begin position="69"/>
        <end position="92"/>
    </location>
</feature>
<evidence type="ECO:0000313" key="2">
    <source>
        <dbReference type="EMBL" id="MBK1828515.1"/>
    </source>
</evidence>
<gene>
    <name evidence="2" type="ORF">JIN81_15890</name>
</gene>
<keyword evidence="1" id="KW-1133">Transmembrane helix</keyword>
<dbReference type="AlphaFoldDB" id="A0A934VHC5"/>